<dbReference type="Gene3D" id="3.30.530.20">
    <property type="match status" value="1"/>
</dbReference>
<gene>
    <name evidence="1" type="ORF">BC739_008648</name>
</gene>
<reference evidence="1 2" key="1">
    <citation type="submission" date="2020-08" db="EMBL/GenBank/DDBJ databases">
        <title>Genomic Encyclopedia of Archaeal and Bacterial Type Strains, Phase II (KMG-II): from individual species to whole genera.</title>
        <authorList>
            <person name="Goeker M."/>
        </authorList>
    </citation>
    <scope>NUCLEOTIDE SEQUENCE [LARGE SCALE GENOMIC DNA]</scope>
    <source>
        <strain evidence="1 2">DSM 43850</strain>
    </source>
</reference>
<organism evidence="1 2">
    <name type="scientific">Kutzneria viridogrisea</name>
    <dbReference type="NCBI Taxonomy" id="47990"/>
    <lineage>
        <taxon>Bacteria</taxon>
        <taxon>Bacillati</taxon>
        <taxon>Actinomycetota</taxon>
        <taxon>Actinomycetes</taxon>
        <taxon>Pseudonocardiales</taxon>
        <taxon>Pseudonocardiaceae</taxon>
        <taxon>Kutzneria</taxon>
    </lineage>
</organism>
<dbReference type="SUPFAM" id="SSF55961">
    <property type="entry name" value="Bet v1-like"/>
    <property type="match status" value="1"/>
</dbReference>
<accession>A0ABR6BWW9</accession>
<keyword evidence="2" id="KW-1185">Reference proteome</keyword>
<dbReference type="EMBL" id="JACJID010000009">
    <property type="protein sequence ID" value="MBA8931396.1"/>
    <property type="molecule type" value="Genomic_DNA"/>
</dbReference>
<dbReference type="InterPro" id="IPR023393">
    <property type="entry name" value="START-like_dom_sf"/>
</dbReference>
<evidence type="ECO:0000313" key="1">
    <source>
        <dbReference type="EMBL" id="MBA8931396.1"/>
    </source>
</evidence>
<dbReference type="CDD" id="cd07812">
    <property type="entry name" value="SRPBCC"/>
    <property type="match status" value="1"/>
</dbReference>
<dbReference type="Proteomes" id="UP000517916">
    <property type="component" value="Unassembled WGS sequence"/>
</dbReference>
<name>A0ABR6BWW9_9PSEU</name>
<protein>
    <submittedName>
        <fullName evidence="1">Uncharacterized protein YndB with AHSA1/START domain</fullName>
    </submittedName>
</protein>
<comment type="caution">
    <text evidence="1">The sequence shown here is derived from an EMBL/GenBank/DDBJ whole genome shotgun (WGS) entry which is preliminary data.</text>
</comment>
<sequence>MSADSAVTGAGVELSLLVDLPPERLWELVTDVPGYGRWSPECEHTAWLGGATGRVGDRFAGRNRFGGGFVTSVVSVVTELSRPEVFAWVVLDGSGEVDRPGSVWRYELAPGAGAGQTSLRHSFVHGPGETGLRVLARQDPAALDRRLAELRHNMAASLAAMLDGERYREVPR</sequence>
<dbReference type="RefSeq" id="WP_025361245.1">
    <property type="nucleotide sequence ID" value="NZ_BAAABQ010000009.1"/>
</dbReference>
<dbReference type="Pfam" id="PF10604">
    <property type="entry name" value="Polyketide_cyc2"/>
    <property type="match status" value="1"/>
</dbReference>
<proteinExistence type="predicted"/>
<evidence type="ECO:0000313" key="2">
    <source>
        <dbReference type="Proteomes" id="UP000517916"/>
    </source>
</evidence>
<dbReference type="InterPro" id="IPR019587">
    <property type="entry name" value="Polyketide_cyclase/dehydratase"/>
</dbReference>